<evidence type="ECO:0000256" key="4">
    <source>
        <dbReference type="ARBA" id="ARBA00022771"/>
    </source>
</evidence>
<name>A0AA88YH40_PINIB</name>
<dbReference type="PANTHER" id="PTHR45740:SF2">
    <property type="entry name" value="POLY [ADP-RIBOSE] POLYMERASE"/>
    <property type="match status" value="1"/>
</dbReference>
<reference evidence="8" key="1">
    <citation type="submission" date="2019-08" db="EMBL/GenBank/DDBJ databases">
        <title>The improved chromosome-level genome for the pearl oyster Pinctada fucata martensii using PacBio sequencing and Hi-C.</title>
        <authorList>
            <person name="Zheng Z."/>
        </authorList>
    </citation>
    <scope>NUCLEOTIDE SEQUENCE</scope>
    <source>
        <strain evidence="8">ZZ-2019</strain>
        <tissue evidence="8">Adductor muscle</tissue>
    </source>
</reference>
<feature type="zinc finger region" description="C3H1-type" evidence="6">
    <location>
        <begin position="105"/>
        <end position="137"/>
    </location>
</feature>
<evidence type="ECO:0000256" key="2">
    <source>
        <dbReference type="ARBA" id="ARBA00022723"/>
    </source>
</evidence>
<dbReference type="GO" id="GO:1990404">
    <property type="term" value="F:NAD+-protein mono-ADP-ribosyltransferase activity"/>
    <property type="evidence" value="ECO:0007669"/>
    <property type="project" value="TreeGrafter"/>
</dbReference>
<keyword evidence="3" id="KW-0677">Repeat</keyword>
<keyword evidence="1" id="KW-0597">Phosphoprotein</keyword>
<keyword evidence="5 6" id="KW-0862">Zinc</keyword>
<dbReference type="Pfam" id="PF25261">
    <property type="entry name" value="zf-CCCH_PARP12"/>
    <property type="match status" value="1"/>
</dbReference>
<evidence type="ECO:0000259" key="7">
    <source>
        <dbReference type="PROSITE" id="PS50103"/>
    </source>
</evidence>
<dbReference type="PANTHER" id="PTHR45740">
    <property type="entry name" value="POLY [ADP-RIBOSE] POLYMERASE"/>
    <property type="match status" value="1"/>
</dbReference>
<gene>
    <name evidence="8" type="ORF">FSP39_009289</name>
</gene>
<dbReference type="GO" id="GO:0005634">
    <property type="term" value="C:nucleus"/>
    <property type="evidence" value="ECO:0007669"/>
    <property type="project" value="TreeGrafter"/>
</dbReference>
<dbReference type="GO" id="GO:0008270">
    <property type="term" value="F:zinc ion binding"/>
    <property type="evidence" value="ECO:0007669"/>
    <property type="project" value="UniProtKB-KW"/>
</dbReference>
<evidence type="ECO:0000256" key="1">
    <source>
        <dbReference type="ARBA" id="ARBA00022553"/>
    </source>
</evidence>
<proteinExistence type="predicted"/>
<evidence type="ECO:0000313" key="8">
    <source>
        <dbReference type="EMBL" id="KAK3104750.1"/>
    </source>
</evidence>
<dbReference type="InterPro" id="IPR051712">
    <property type="entry name" value="ARTD-AVP"/>
</dbReference>
<evidence type="ECO:0000256" key="6">
    <source>
        <dbReference type="PROSITE-ProRule" id="PRU00723"/>
    </source>
</evidence>
<evidence type="ECO:0000256" key="3">
    <source>
        <dbReference type="ARBA" id="ARBA00022737"/>
    </source>
</evidence>
<keyword evidence="4 6" id="KW-0863">Zinc-finger</keyword>
<dbReference type="PROSITE" id="PS50103">
    <property type="entry name" value="ZF_C3H1"/>
    <property type="match status" value="1"/>
</dbReference>
<dbReference type="InterPro" id="IPR000571">
    <property type="entry name" value="Znf_CCCH"/>
</dbReference>
<feature type="domain" description="C3H1-type" evidence="7">
    <location>
        <begin position="105"/>
        <end position="137"/>
    </location>
</feature>
<organism evidence="8 9">
    <name type="scientific">Pinctada imbricata</name>
    <name type="common">Atlantic pearl-oyster</name>
    <name type="synonym">Pinctada martensii</name>
    <dbReference type="NCBI Taxonomy" id="66713"/>
    <lineage>
        <taxon>Eukaryota</taxon>
        <taxon>Metazoa</taxon>
        <taxon>Spiralia</taxon>
        <taxon>Lophotrochozoa</taxon>
        <taxon>Mollusca</taxon>
        <taxon>Bivalvia</taxon>
        <taxon>Autobranchia</taxon>
        <taxon>Pteriomorphia</taxon>
        <taxon>Pterioida</taxon>
        <taxon>Pterioidea</taxon>
        <taxon>Pteriidae</taxon>
        <taxon>Pinctada</taxon>
    </lineage>
</organism>
<keyword evidence="2 6" id="KW-0479">Metal-binding</keyword>
<keyword evidence="9" id="KW-1185">Reference proteome</keyword>
<dbReference type="EMBL" id="VSWD01000004">
    <property type="protein sequence ID" value="KAK3104750.1"/>
    <property type="molecule type" value="Genomic_DNA"/>
</dbReference>
<dbReference type="GO" id="GO:0003950">
    <property type="term" value="F:NAD+ poly-ADP-ribosyltransferase activity"/>
    <property type="evidence" value="ECO:0007669"/>
    <property type="project" value="TreeGrafter"/>
</dbReference>
<comment type="caution">
    <text evidence="8">The sequence shown here is derived from an EMBL/GenBank/DDBJ whole genome shotgun (WGS) entry which is preliminary data.</text>
</comment>
<sequence>MFRLLEKDFICFVIAYIPEADICENYNPTSIAGECVDPNCAKFHVCTFHVKSVCRMQHCALPHTYDDAHNMKVKEKLHLSSYTDSGINKILRNKYPKICMTYGCDTIEDCPYLHICSKFCFGKCAHGLKCRFGHSFRTEHNAWILKAYGISEDEIWSGSPIARGLTIAKRIL</sequence>
<evidence type="ECO:0000313" key="9">
    <source>
        <dbReference type="Proteomes" id="UP001186944"/>
    </source>
</evidence>
<evidence type="ECO:0000256" key="5">
    <source>
        <dbReference type="ARBA" id="ARBA00022833"/>
    </source>
</evidence>
<dbReference type="Proteomes" id="UP001186944">
    <property type="component" value="Unassembled WGS sequence"/>
</dbReference>
<accession>A0AA88YH40</accession>
<protein>
    <recommendedName>
        <fullName evidence="7">C3H1-type domain-containing protein</fullName>
    </recommendedName>
</protein>
<dbReference type="AlphaFoldDB" id="A0AA88YH40"/>
<dbReference type="InterPro" id="IPR057602">
    <property type="entry name" value="Zfn-CCCH_PARP12"/>
</dbReference>